<dbReference type="Gene3D" id="2.60.40.10">
    <property type="entry name" value="Immunoglobulins"/>
    <property type="match status" value="10"/>
</dbReference>
<feature type="chain" id="PRO_5042943322" description="Contactin" evidence="16">
    <location>
        <begin position="17"/>
        <end position="1282"/>
    </location>
</feature>
<evidence type="ECO:0000256" key="3">
    <source>
        <dbReference type="ARBA" id="ARBA00022475"/>
    </source>
</evidence>
<evidence type="ECO:0000256" key="4">
    <source>
        <dbReference type="ARBA" id="ARBA00022622"/>
    </source>
</evidence>
<evidence type="ECO:0000256" key="5">
    <source>
        <dbReference type="ARBA" id="ARBA00022729"/>
    </source>
</evidence>
<dbReference type="InterPro" id="IPR007110">
    <property type="entry name" value="Ig-like_dom"/>
</dbReference>
<evidence type="ECO:0000313" key="19">
    <source>
        <dbReference type="EMBL" id="KAK6631114.1"/>
    </source>
</evidence>
<dbReference type="FunFam" id="2.60.40.10:FF:001529">
    <property type="entry name" value="Cell adhesion molecule"/>
    <property type="match status" value="1"/>
</dbReference>
<evidence type="ECO:0000256" key="13">
    <source>
        <dbReference type="ARBA" id="ARBA00023319"/>
    </source>
</evidence>
<evidence type="ECO:0000256" key="6">
    <source>
        <dbReference type="ARBA" id="ARBA00022737"/>
    </source>
</evidence>
<evidence type="ECO:0000256" key="15">
    <source>
        <dbReference type="SAM" id="MobiDB-lite"/>
    </source>
</evidence>
<name>A0AAN8RXZ0_POLSC</name>
<evidence type="ECO:0000256" key="7">
    <source>
        <dbReference type="ARBA" id="ARBA00022889"/>
    </source>
</evidence>
<dbReference type="FunFam" id="2.60.40.10:FF:000035">
    <property type="entry name" value="Contactin 1"/>
    <property type="match status" value="1"/>
</dbReference>
<evidence type="ECO:0000256" key="8">
    <source>
        <dbReference type="ARBA" id="ARBA00022949"/>
    </source>
</evidence>
<dbReference type="InterPro" id="IPR016186">
    <property type="entry name" value="C-type_lectin-like/link_sf"/>
</dbReference>
<keyword evidence="13" id="KW-0393">Immunoglobulin domain</keyword>
<keyword evidence="6" id="KW-0677">Repeat</keyword>
<dbReference type="CDD" id="cd00037">
    <property type="entry name" value="CLECT"/>
    <property type="match status" value="1"/>
</dbReference>
<dbReference type="GO" id="GO:0005918">
    <property type="term" value="C:septate junction"/>
    <property type="evidence" value="ECO:0007669"/>
    <property type="project" value="UniProtKB-SubCell"/>
</dbReference>
<dbReference type="SMART" id="SM00034">
    <property type="entry name" value="CLECT"/>
    <property type="match status" value="1"/>
</dbReference>
<keyword evidence="9" id="KW-0472">Membrane</keyword>
<dbReference type="GO" id="GO:0061343">
    <property type="term" value="P:cell adhesion involved in heart morphogenesis"/>
    <property type="evidence" value="ECO:0007669"/>
    <property type="project" value="UniProtKB-ARBA"/>
</dbReference>
<dbReference type="Pfam" id="PF13927">
    <property type="entry name" value="Ig_3"/>
    <property type="match status" value="4"/>
</dbReference>
<dbReference type="InterPro" id="IPR001304">
    <property type="entry name" value="C-type_lectin-like"/>
</dbReference>
<comment type="subcellular location">
    <subcellularLocation>
        <location evidence="14">Cell junction</location>
        <location evidence="14">Septate junction</location>
    </subcellularLocation>
    <subcellularLocation>
        <location evidence="1">Cell membrane</location>
        <topology evidence="1">Lipid-anchor</topology>
        <topology evidence="1">GPI-anchor</topology>
    </subcellularLocation>
</comment>
<evidence type="ECO:0008006" key="21">
    <source>
        <dbReference type="Google" id="ProtNLM"/>
    </source>
</evidence>
<keyword evidence="5 16" id="KW-0732">Signal</keyword>
<dbReference type="InterPro" id="IPR003598">
    <property type="entry name" value="Ig_sub2"/>
</dbReference>
<gene>
    <name evidence="19" type="ORF">RUM43_014210</name>
</gene>
<keyword evidence="3" id="KW-1003">Cell membrane</keyword>
<keyword evidence="7" id="KW-0130">Cell adhesion</keyword>
<dbReference type="Pfam" id="PF00041">
    <property type="entry name" value="fn3"/>
    <property type="match status" value="4"/>
</dbReference>
<dbReference type="CDD" id="cd00063">
    <property type="entry name" value="FN3"/>
    <property type="match status" value="4"/>
</dbReference>
<dbReference type="InterPro" id="IPR016187">
    <property type="entry name" value="CTDL_fold"/>
</dbReference>
<feature type="domain" description="Ig-like" evidence="17">
    <location>
        <begin position="742"/>
        <end position="827"/>
    </location>
</feature>
<dbReference type="SMART" id="SM00060">
    <property type="entry name" value="FN3"/>
    <property type="match status" value="4"/>
</dbReference>
<dbReference type="InterPro" id="IPR003599">
    <property type="entry name" value="Ig_sub"/>
</dbReference>
<sequence length="1282" mass="145181">MKSVLVCLSFLPLVVGQFNTNPFGQFSHQDNNPFTSSPAHPFQQFGNQPHQFSGGNSIEYQQQPVNRGYNNELSNNPYLYYSGISENSLKCPKHWEQFQQSCYRFIKSPMRPRNDARKNCEAYQSDLVSIDSYEEHGFLIYQLLWRDPQHRKWYTSIRQHKPTYWVNDGDGTPLLNMENAFLPGQEQSYGRDYLVYSYSHSLKRWGFEAVQGDEHLLYICEVPLGKLHYMTVDDRTHEYGLNVKDPEKVPRGPYFIKQPQDVVFDVSNVKVTNDVTLTCLAGGYPAPTYEWFKEEYENDVSTAIRIDPLSDRRYTLSGGSLIIYNPNQIGDRGSYHCKASNVFGSILSESIKLSFGYIGEFNLQRSPESGNQNWGKTIYCDPPPHFPDINYKWTRDFFPNFVEEDRRVFVSSDGALYFSALQEIDRGNYSCTAQSKVSSIGRTGPFFHLNIVTNPNYQQLKFPINFPKVFPEAPLAGKDVRLECIAYGYPVPTYNWTRKGAPLPRGTVLTNFNRVLILPQASVEDQGEYVCRAFNDRASIENSVFVSIQAEPNFTIPLVDKHLDYQSDLTWTCEAFGIPDVNYTWFKNGYLLQPYSLPPQDRDRYFIQDNVLHIKHLNPQSDSGMYQCRASNQLKTKYSSAQLRVLSFKPSFEKRPLETETYAAEGGNVTIVCNPEAAPRPKFVWKKNNNIIGSGGRRKILENGNLIISPVSRDDEGIYTCTATNNYGMDESQGLLIVLRAPRMLTHVPPQIVTSVWENITLHCEAYTDELLDTAYIWTHNGIKIKDRDPTTIRLIPDGGNLHLINITMAEAGDYECIIKSAVGKISAKMNVIVHGPPGPPGGVQVVSISTTSATIQWTDGASNGRPILRYNVAARTNWNSTWENITGLITAREVDRYNGRKEAILENVLSPWSVYEFRVLAVNQLGPGYPSLPSPQYSTPPDSPNKAPLNIGGGGGKIGDLTITWTPLPSQDQNGPGIYYKIFWRRNGTNREFQFRELKEHGNVGSAVVRVNSEDYFTEYEVKVQAINDIGKGPESAVHVIYSAEEMPLAAPQQVSARSFNSTALNVTWTPIPMRRDVVRGKLIGHRLKYWKTSQQEFEAVYYLSRTLRPWALIVGLQPDTYYNVKVMAYNNAGEGPESEKFIERTFRKAPQKPPSSVHVMGINPSTIKVVWRYVAPSYEEEPLIGYKVRIWEVDQDMAQANDTIVPVGSTLESYIDNLTPGKQYHLRVLAFSNGGDGRMSSPTHTFQMGPTLSQTGAQAKTLPTALIVWIFTVLILYMEL</sequence>
<evidence type="ECO:0000313" key="20">
    <source>
        <dbReference type="Proteomes" id="UP001372834"/>
    </source>
</evidence>
<keyword evidence="4" id="KW-0336">GPI-anchor</keyword>
<evidence type="ECO:0000256" key="14">
    <source>
        <dbReference type="ARBA" id="ARBA00060461"/>
    </source>
</evidence>
<feature type="domain" description="Ig-like" evidence="17">
    <location>
        <begin position="370"/>
        <end position="441"/>
    </location>
</feature>
<evidence type="ECO:0000256" key="1">
    <source>
        <dbReference type="ARBA" id="ARBA00004609"/>
    </source>
</evidence>
<evidence type="ECO:0000256" key="16">
    <source>
        <dbReference type="SAM" id="SignalP"/>
    </source>
</evidence>
<dbReference type="PANTHER" id="PTHR44170">
    <property type="entry name" value="PROTEIN SIDEKICK"/>
    <property type="match status" value="1"/>
</dbReference>
<dbReference type="EMBL" id="JAWJWE010000009">
    <property type="protein sequence ID" value="KAK6631114.1"/>
    <property type="molecule type" value="Genomic_DNA"/>
</dbReference>
<keyword evidence="11" id="KW-0325">Glycoprotein</keyword>
<evidence type="ECO:0000256" key="12">
    <source>
        <dbReference type="ARBA" id="ARBA00023288"/>
    </source>
</evidence>
<dbReference type="FunFam" id="2.60.40.10:FF:000005">
    <property type="entry name" value="Neuronal cell adhesion molecule"/>
    <property type="match status" value="1"/>
</dbReference>
<dbReference type="GO" id="GO:0098609">
    <property type="term" value="P:cell-cell adhesion"/>
    <property type="evidence" value="ECO:0007669"/>
    <property type="project" value="TreeGrafter"/>
</dbReference>
<organism evidence="19 20">
    <name type="scientific">Polyplax serrata</name>
    <name type="common">Common mouse louse</name>
    <dbReference type="NCBI Taxonomy" id="468196"/>
    <lineage>
        <taxon>Eukaryota</taxon>
        <taxon>Metazoa</taxon>
        <taxon>Ecdysozoa</taxon>
        <taxon>Arthropoda</taxon>
        <taxon>Hexapoda</taxon>
        <taxon>Insecta</taxon>
        <taxon>Pterygota</taxon>
        <taxon>Neoptera</taxon>
        <taxon>Paraneoptera</taxon>
        <taxon>Psocodea</taxon>
        <taxon>Troctomorpha</taxon>
        <taxon>Phthiraptera</taxon>
        <taxon>Anoplura</taxon>
        <taxon>Polyplacidae</taxon>
        <taxon>Polyplax</taxon>
    </lineage>
</organism>
<dbReference type="InterPro" id="IPR003961">
    <property type="entry name" value="FN3_dom"/>
</dbReference>
<dbReference type="SMART" id="SM00409">
    <property type="entry name" value="IG"/>
    <property type="match status" value="5"/>
</dbReference>
<keyword evidence="8" id="KW-0965">Cell junction</keyword>
<dbReference type="InterPro" id="IPR013783">
    <property type="entry name" value="Ig-like_fold"/>
</dbReference>
<dbReference type="InterPro" id="IPR036116">
    <property type="entry name" value="FN3_sf"/>
</dbReference>
<protein>
    <recommendedName>
        <fullName evidence="21">Contactin</fullName>
    </recommendedName>
</protein>
<dbReference type="FunFam" id="2.60.40.10:FF:000004">
    <property type="entry name" value="DCC isoform 1"/>
    <property type="match status" value="1"/>
</dbReference>
<dbReference type="SMART" id="SM00408">
    <property type="entry name" value="IGc2"/>
    <property type="match status" value="6"/>
</dbReference>
<evidence type="ECO:0000256" key="2">
    <source>
        <dbReference type="ARBA" id="ARBA00009812"/>
    </source>
</evidence>
<reference evidence="19 20" key="1">
    <citation type="submission" date="2023-10" db="EMBL/GenBank/DDBJ databases">
        <title>Genomes of two closely related lineages of the louse Polyplax serrata with different host specificities.</title>
        <authorList>
            <person name="Martinu J."/>
            <person name="Tarabai H."/>
            <person name="Stefka J."/>
            <person name="Hypsa V."/>
        </authorList>
    </citation>
    <scope>NUCLEOTIDE SEQUENCE [LARGE SCALE GENOMIC DNA]</scope>
    <source>
        <strain evidence="19">HR10_N</strain>
    </source>
</reference>
<evidence type="ECO:0000256" key="10">
    <source>
        <dbReference type="ARBA" id="ARBA00023157"/>
    </source>
</evidence>
<dbReference type="GO" id="GO:0019991">
    <property type="term" value="P:septate junction assembly"/>
    <property type="evidence" value="ECO:0007669"/>
    <property type="project" value="UniProtKB-ARBA"/>
</dbReference>
<feature type="domain" description="Ig-like" evidence="17">
    <location>
        <begin position="552"/>
        <end position="647"/>
    </location>
</feature>
<keyword evidence="10" id="KW-1015">Disulfide bond</keyword>
<dbReference type="GO" id="GO:0008366">
    <property type="term" value="P:axon ensheathment"/>
    <property type="evidence" value="ECO:0007669"/>
    <property type="project" value="UniProtKB-ARBA"/>
</dbReference>
<feature type="region of interest" description="Disordered" evidence="15">
    <location>
        <begin position="29"/>
        <end position="48"/>
    </location>
</feature>
<dbReference type="GO" id="GO:0060857">
    <property type="term" value="P:establishment of glial blood-brain barrier"/>
    <property type="evidence" value="ECO:0007669"/>
    <property type="project" value="UniProtKB-ARBA"/>
</dbReference>
<feature type="domain" description="Fibronectin type-III" evidence="18">
    <location>
        <begin position="1155"/>
        <end position="1253"/>
    </location>
</feature>
<dbReference type="SUPFAM" id="SSF56436">
    <property type="entry name" value="C-type lectin-like"/>
    <property type="match status" value="1"/>
</dbReference>
<keyword evidence="12" id="KW-0449">Lipoprotein</keyword>
<dbReference type="SUPFAM" id="SSF48726">
    <property type="entry name" value="Immunoglobulin"/>
    <property type="match status" value="6"/>
</dbReference>
<dbReference type="SUPFAM" id="SSF49265">
    <property type="entry name" value="Fibronectin type III"/>
    <property type="match status" value="2"/>
</dbReference>
<dbReference type="Proteomes" id="UP001372834">
    <property type="component" value="Unassembled WGS sequence"/>
</dbReference>
<feature type="domain" description="Fibronectin type-III" evidence="18">
    <location>
        <begin position="948"/>
        <end position="1047"/>
    </location>
</feature>
<proteinExistence type="inferred from homology"/>
<dbReference type="PANTHER" id="PTHR44170:SF6">
    <property type="entry name" value="CONTACTIN"/>
    <property type="match status" value="1"/>
</dbReference>
<dbReference type="PROSITE" id="PS50835">
    <property type="entry name" value="IG_LIKE"/>
    <property type="match status" value="6"/>
</dbReference>
<feature type="domain" description="Ig-like" evidence="17">
    <location>
        <begin position="253"/>
        <end position="354"/>
    </location>
</feature>
<evidence type="ECO:0000259" key="17">
    <source>
        <dbReference type="PROSITE" id="PS50835"/>
    </source>
</evidence>
<dbReference type="FunFam" id="2.60.40.10:FF:000047">
    <property type="entry name" value="Contactin 1"/>
    <property type="match status" value="1"/>
</dbReference>
<dbReference type="PROSITE" id="PS50853">
    <property type="entry name" value="FN3"/>
    <property type="match status" value="4"/>
</dbReference>
<comment type="similarity">
    <text evidence="2">Belongs to the immunoglobulin superfamily. Contactin family.</text>
</comment>
<evidence type="ECO:0000256" key="11">
    <source>
        <dbReference type="ARBA" id="ARBA00023180"/>
    </source>
</evidence>
<dbReference type="InterPro" id="IPR036179">
    <property type="entry name" value="Ig-like_dom_sf"/>
</dbReference>
<dbReference type="GO" id="GO:0005886">
    <property type="term" value="C:plasma membrane"/>
    <property type="evidence" value="ECO:0007669"/>
    <property type="project" value="UniProtKB-SubCell"/>
</dbReference>
<feature type="signal peptide" evidence="16">
    <location>
        <begin position="1"/>
        <end position="16"/>
    </location>
</feature>
<dbReference type="FunFam" id="2.60.40.10:FF:000064">
    <property type="entry name" value="Contactin 1"/>
    <property type="match status" value="1"/>
</dbReference>
<feature type="domain" description="Fibronectin type-III" evidence="18">
    <location>
        <begin position="840"/>
        <end position="943"/>
    </location>
</feature>
<feature type="domain" description="Fibronectin type-III" evidence="18">
    <location>
        <begin position="1052"/>
        <end position="1154"/>
    </location>
</feature>
<evidence type="ECO:0000259" key="18">
    <source>
        <dbReference type="PROSITE" id="PS50853"/>
    </source>
</evidence>
<accession>A0AAN8RXZ0</accession>
<dbReference type="GO" id="GO:0098552">
    <property type="term" value="C:side of membrane"/>
    <property type="evidence" value="ECO:0007669"/>
    <property type="project" value="UniProtKB-KW"/>
</dbReference>
<evidence type="ECO:0000256" key="9">
    <source>
        <dbReference type="ARBA" id="ARBA00023136"/>
    </source>
</evidence>
<dbReference type="Gene3D" id="3.10.100.10">
    <property type="entry name" value="Mannose-Binding Protein A, subunit A"/>
    <property type="match status" value="1"/>
</dbReference>
<comment type="caution">
    <text evidence="19">The sequence shown here is derived from an EMBL/GenBank/DDBJ whole genome shotgun (WGS) entry which is preliminary data.</text>
</comment>
<feature type="domain" description="Ig-like" evidence="17">
    <location>
        <begin position="650"/>
        <end position="737"/>
    </location>
</feature>
<feature type="domain" description="Ig-like" evidence="17">
    <location>
        <begin position="467"/>
        <end position="547"/>
    </location>
</feature>
<dbReference type="GO" id="GO:0021682">
    <property type="term" value="P:nerve maturation"/>
    <property type="evidence" value="ECO:0007669"/>
    <property type="project" value="UniProtKB-ARBA"/>
</dbReference>